<evidence type="ECO:0000259" key="8">
    <source>
        <dbReference type="Pfam" id="PF02608"/>
    </source>
</evidence>
<evidence type="ECO:0000256" key="6">
    <source>
        <dbReference type="ARBA" id="ARBA00023288"/>
    </source>
</evidence>
<comment type="caution">
    <text evidence="9">The sequence shown here is derived from an EMBL/GenBank/DDBJ whole genome shotgun (WGS) entry which is preliminary data.</text>
</comment>
<dbReference type="Proteomes" id="UP001275315">
    <property type="component" value="Unassembled WGS sequence"/>
</dbReference>
<evidence type="ECO:0000313" key="9">
    <source>
        <dbReference type="EMBL" id="MDY0407879.1"/>
    </source>
</evidence>
<protein>
    <submittedName>
        <fullName evidence="9">BMP family ABC transporter substrate-binding protein</fullName>
    </submittedName>
</protein>
<dbReference type="PROSITE" id="PS51257">
    <property type="entry name" value="PROKAR_LIPOPROTEIN"/>
    <property type="match status" value="1"/>
</dbReference>
<evidence type="ECO:0000256" key="7">
    <source>
        <dbReference type="SAM" id="SignalP"/>
    </source>
</evidence>
<evidence type="ECO:0000256" key="5">
    <source>
        <dbReference type="ARBA" id="ARBA00023136"/>
    </source>
</evidence>
<evidence type="ECO:0000256" key="1">
    <source>
        <dbReference type="ARBA" id="ARBA00004193"/>
    </source>
</evidence>
<dbReference type="Gene3D" id="3.40.50.2300">
    <property type="match status" value="2"/>
</dbReference>
<keyword evidence="10" id="KW-1185">Reference proteome</keyword>
<keyword evidence="5" id="KW-0472">Membrane</keyword>
<comment type="subcellular location">
    <subcellularLocation>
        <location evidence="1">Cell membrane</location>
        <topology evidence="1">Lipid-anchor</topology>
    </subcellularLocation>
</comment>
<keyword evidence="6" id="KW-0449">Lipoprotein</keyword>
<name>A0ABU5CPY0_9BACI</name>
<feature type="chain" id="PRO_5046511729" evidence="7">
    <location>
        <begin position="23"/>
        <end position="299"/>
    </location>
</feature>
<accession>A0ABU5CPY0</accession>
<reference evidence="9 10" key="1">
    <citation type="submission" date="2023-10" db="EMBL/GenBank/DDBJ databases">
        <title>Virgibacillus soli CC-YMP-6 genome.</title>
        <authorList>
            <person name="Miliotis G."/>
            <person name="Sengupta P."/>
            <person name="Hameed A."/>
            <person name="Chuvochina M."/>
            <person name="Mcdonagh F."/>
            <person name="Simpson A.C."/>
            <person name="Singh N.K."/>
            <person name="Rekha P.D."/>
            <person name="Raman K."/>
            <person name="Hugenholtz P."/>
            <person name="Venkateswaran K."/>
        </authorList>
    </citation>
    <scope>NUCLEOTIDE SEQUENCE [LARGE SCALE GENOMIC DNA]</scope>
    <source>
        <strain evidence="9 10">CC-YMP-6</strain>
    </source>
</reference>
<feature type="domain" description="ABC transporter substrate-binding protein PnrA-like" evidence="8">
    <location>
        <begin position="27"/>
        <end position="288"/>
    </location>
</feature>
<evidence type="ECO:0000256" key="2">
    <source>
        <dbReference type="ARBA" id="ARBA00008610"/>
    </source>
</evidence>
<sequence>MNRKYASYVIMFLFITMLAACSNDGGIEKVGILTEGTLDEKVWDQKGYDALLQLKDEHDFNIYTKTNINNKNNTIDAVDELSRQGVNLIFGHSSNYGRDFVEIASHYPDLHFVYFNGSLTSENVTSLNFDSHAMGFFAGMLAAKMTKTNQVGVIAAYEWQPEIEGFFEGVKFENPDSQVRVDYIYDWNDKDIAVHIFEKMREKNVDVFYPTGDSYSKEIIRKAYEDHVYAIGYLDDEAELFPNTVLSSTVQHIDKLYEFATKQLANNKLNGKVYTFDFQDDAITMENTAKWYLLNIRSY</sequence>
<dbReference type="RefSeq" id="WP_320378659.1">
    <property type="nucleotide sequence ID" value="NZ_JAWDIQ010000001.1"/>
</dbReference>
<evidence type="ECO:0000256" key="3">
    <source>
        <dbReference type="ARBA" id="ARBA00022475"/>
    </source>
</evidence>
<keyword evidence="4 7" id="KW-0732">Signal</keyword>
<evidence type="ECO:0000313" key="10">
    <source>
        <dbReference type="Proteomes" id="UP001275315"/>
    </source>
</evidence>
<dbReference type="SUPFAM" id="SSF53822">
    <property type="entry name" value="Periplasmic binding protein-like I"/>
    <property type="match status" value="1"/>
</dbReference>
<organism evidence="9 10">
    <name type="scientific">Paracerasibacillus soli</name>
    <dbReference type="NCBI Taxonomy" id="480284"/>
    <lineage>
        <taxon>Bacteria</taxon>
        <taxon>Bacillati</taxon>
        <taxon>Bacillota</taxon>
        <taxon>Bacilli</taxon>
        <taxon>Bacillales</taxon>
        <taxon>Bacillaceae</taxon>
        <taxon>Paracerasibacillus</taxon>
    </lineage>
</organism>
<proteinExistence type="inferred from homology"/>
<feature type="signal peptide" evidence="7">
    <location>
        <begin position="1"/>
        <end position="22"/>
    </location>
</feature>
<evidence type="ECO:0000256" key="4">
    <source>
        <dbReference type="ARBA" id="ARBA00022729"/>
    </source>
</evidence>
<gene>
    <name evidence="9" type="ORF">RWD45_03705</name>
</gene>
<dbReference type="InterPro" id="IPR050957">
    <property type="entry name" value="BMP_lipoprotein"/>
</dbReference>
<keyword evidence="3" id="KW-1003">Cell membrane</keyword>
<dbReference type="InterPro" id="IPR003760">
    <property type="entry name" value="PnrA-like"/>
</dbReference>
<dbReference type="EMBL" id="JAWDIQ010000001">
    <property type="protein sequence ID" value="MDY0407879.1"/>
    <property type="molecule type" value="Genomic_DNA"/>
</dbReference>
<dbReference type="PANTHER" id="PTHR34296:SF2">
    <property type="entry name" value="ABC TRANSPORTER GUANOSINE-BINDING PROTEIN NUPN"/>
    <property type="match status" value="1"/>
</dbReference>
<dbReference type="InterPro" id="IPR028082">
    <property type="entry name" value="Peripla_BP_I"/>
</dbReference>
<comment type="similarity">
    <text evidence="2">Belongs to the BMP lipoprotein family.</text>
</comment>
<dbReference type="Pfam" id="PF02608">
    <property type="entry name" value="Bmp"/>
    <property type="match status" value="1"/>
</dbReference>
<dbReference type="PANTHER" id="PTHR34296">
    <property type="entry name" value="TRANSCRIPTIONAL ACTIVATOR PROTEIN MED"/>
    <property type="match status" value="1"/>
</dbReference>